<feature type="transmembrane region" description="Helical" evidence="1">
    <location>
        <begin position="7"/>
        <end position="23"/>
    </location>
</feature>
<comment type="caution">
    <text evidence="2">The sequence shown here is derived from an EMBL/GenBank/DDBJ whole genome shotgun (WGS) entry which is preliminary data.</text>
</comment>
<dbReference type="Proteomes" id="UP001254608">
    <property type="component" value="Unassembled WGS sequence"/>
</dbReference>
<sequence>MDKTLRWSLPLLLLVVLALVWWWQRPDRYDYAAAFEDLARRQPQVVSVPALVGADAGRVAVLLGPPTQCERSAYGENCRYRTANADIAFIDGKADWITLSGFDDVKPGAEALALLGLVPAPADSQSDTEMRWQDTQGLREILLVHNASEIRYVRIKTSTP</sequence>
<keyword evidence="3" id="KW-1185">Reference proteome</keyword>
<reference evidence="2 3" key="1">
    <citation type="submission" date="2023-09" db="EMBL/GenBank/DDBJ databases">
        <authorList>
            <person name="Rey-Velasco X."/>
        </authorList>
    </citation>
    <scope>NUCLEOTIDE SEQUENCE [LARGE SCALE GENOMIC DNA]</scope>
    <source>
        <strain evidence="2 3">W345</strain>
    </source>
</reference>
<evidence type="ECO:0008006" key="4">
    <source>
        <dbReference type="Google" id="ProtNLM"/>
    </source>
</evidence>
<evidence type="ECO:0000313" key="3">
    <source>
        <dbReference type="Proteomes" id="UP001254608"/>
    </source>
</evidence>
<dbReference type="EMBL" id="JAVRIC010000019">
    <property type="protein sequence ID" value="MDT0498237.1"/>
    <property type="molecule type" value="Genomic_DNA"/>
</dbReference>
<name>A0ABU2WME8_9GAMM</name>
<protein>
    <recommendedName>
        <fullName evidence="4">SURF1-like protein</fullName>
    </recommendedName>
</protein>
<evidence type="ECO:0000313" key="2">
    <source>
        <dbReference type="EMBL" id="MDT0498237.1"/>
    </source>
</evidence>
<accession>A0ABU2WME8</accession>
<organism evidence="2 3">
    <name type="scientific">Banduia mediterranea</name>
    <dbReference type="NCBI Taxonomy" id="3075609"/>
    <lineage>
        <taxon>Bacteria</taxon>
        <taxon>Pseudomonadati</taxon>
        <taxon>Pseudomonadota</taxon>
        <taxon>Gammaproteobacteria</taxon>
        <taxon>Nevskiales</taxon>
        <taxon>Algiphilaceae</taxon>
        <taxon>Banduia</taxon>
    </lineage>
</organism>
<keyword evidence="1" id="KW-0472">Membrane</keyword>
<dbReference type="RefSeq" id="WP_311365611.1">
    <property type="nucleotide sequence ID" value="NZ_JAVRIC010000019.1"/>
</dbReference>
<evidence type="ECO:0000256" key="1">
    <source>
        <dbReference type="SAM" id="Phobius"/>
    </source>
</evidence>
<proteinExistence type="predicted"/>
<gene>
    <name evidence="2" type="ORF">RM530_12795</name>
</gene>
<keyword evidence="1" id="KW-0812">Transmembrane</keyword>
<keyword evidence="1" id="KW-1133">Transmembrane helix</keyword>